<feature type="compositionally biased region" description="Basic and acidic residues" evidence="3">
    <location>
        <begin position="366"/>
        <end position="384"/>
    </location>
</feature>
<dbReference type="Gene3D" id="2.20.70.30">
    <property type="entry name" value="Nascent polypeptide-associated complex domain"/>
    <property type="match status" value="1"/>
</dbReference>
<reference evidence="6" key="1">
    <citation type="submission" date="2021-02" db="EMBL/GenBank/DDBJ databases">
        <authorList>
            <person name="Nowell W R."/>
        </authorList>
    </citation>
    <scope>NUCLEOTIDE SEQUENCE</scope>
</reference>
<feature type="region of interest" description="Disordered" evidence="3">
    <location>
        <begin position="147"/>
        <end position="175"/>
    </location>
</feature>
<evidence type="ECO:0000256" key="3">
    <source>
        <dbReference type="SAM" id="MobiDB-lite"/>
    </source>
</evidence>
<dbReference type="EMBL" id="CAJNOH010000041">
    <property type="protein sequence ID" value="CAF0799370.1"/>
    <property type="molecule type" value="Genomic_DNA"/>
</dbReference>
<dbReference type="FunFam" id="2.20.70.30:FF:000001">
    <property type="entry name" value="Transcription factor BTF3 homolog"/>
    <property type="match status" value="1"/>
</dbReference>
<keyword evidence="9" id="KW-1185">Reference proteome</keyword>
<dbReference type="InterPro" id="IPR039370">
    <property type="entry name" value="BTF3"/>
</dbReference>
<sequence length="384" mass="43223">MSSDQKTTPTTTTAATDVTTGFQLNQKKLKELAEQANAVKIGGKGTARRKKKIIHRPANADDKKLQSSLKKLAANNIQGIEEVNMFKDNGEVIHFSNPKVQASLSSNTFAISGHSDTKSLQEMLPTIMSQMGMSTDSVLASEAGRRKFPTRTDQQSGNEQTGTTNEQTGADADDEEVPDLVENFDEVSNSKSICHLQSVSCTGIMLQFYNIVLLCLFFICSLSMDIKNFYPNRTIVSSRTIYNLVQIRRAGSRFAAYRNRTHRNLTTNNFHLFENNSLDKNNDNINVYQNNTDDLKKLFSQYLNERLKAMIIISSVALIFMVIVVTICIIGRYFRNKHPISTKRNEQTTPLNPSKQTNRTKGFCQSDHDTRDFSRKPRKLPTDV</sequence>
<accession>A0A813SSY7</accession>
<evidence type="ECO:0000313" key="6">
    <source>
        <dbReference type="EMBL" id="CAF0799370.1"/>
    </source>
</evidence>
<gene>
    <name evidence="7" type="ORF">JXQ802_LOCUS44000</name>
    <name evidence="6" type="ORF">PYM288_LOCUS4529</name>
</gene>
<dbReference type="EMBL" id="CAJNOL010003290">
    <property type="protein sequence ID" value="CAF1556175.1"/>
    <property type="molecule type" value="Genomic_DNA"/>
</dbReference>
<keyword evidence="4" id="KW-0812">Transmembrane</keyword>
<keyword evidence="4" id="KW-0472">Membrane</keyword>
<evidence type="ECO:0000256" key="2">
    <source>
        <dbReference type="RuleBase" id="RU361272"/>
    </source>
</evidence>
<dbReference type="InterPro" id="IPR038187">
    <property type="entry name" value="NAC_A/B_dom_sf"/>
</dbReference>
<protein>
    <recommendedName>
        <fullName evidence="2">Transcription factor BTF3</fullName>
    </recommendedName>
</protein>
<dbReference type="AlphaFoldDB" id="A0A813SSY7"/>
<organism evidence="6 8">
    <name type="scientific">Rotaria sordida</name>
    <dbReference type="NCBI Taxonomy" id="392033"/>
    <lineage>
        <taxon>Eukaryota</taxon>
        <taxon>Metazoa</taxon>
        <taxon>Spiralia</taxon>
        <taxon>Gnathifera</taxon>
        <taxon>Rotifera</taxon>
        <taxon>Eurotatoria</taxon>
        <taxon>Bdelloidea</taxon>
        <taxon>Philodinida</taxon>
        <taxon>Philodinidae</taxon>
        <taxon>Rotaria</taxon>
    </lineage>
</organism>
<evidence type="ECO:0000313" key="8">
    <source>
        <dbReference type="Proteomes" id="UP000663854"/>
    </source>
</evidence>
<dbReference type="PANTHER" id="PTHR10351">
    <property type="entry name" value="TRANSCRIPTION FACTOR BTF3 FAMILY MEMBER"/>
    <property type="match status" value="1"/>
</dbReference>
<evidence type="ECO:0000313" key="9">
    <source>
        <dbReference type="Proteomes" id="UP000663870"/>
    </source>
</evidence>
<feature type="domain" description="NAC-A/B" evidence="5">
    <location>
        <begin position="59"/>
        <end position="124"/>
    </location>
</feature>
<dbReference type="InterPro" id="IPR002715">
    <property type="entry name" value="Nas_poly-pep-assoc_cplx_dom"/>
</dbReference>
<feature type="region of interest" description="Disordered" evidence="3">
    <location>
        <begin position="341"/>
        <end position="384"/>
    </location>
</feature>
<dbReference type="Proteomes" id="UP000663870">
    <property type="component" value="Unassembled WGS sequence"/>
</dbReference>
<comment type="similarity">
    <text evidence="1 2">Belongs to the NAC-beta family.</text>
</comment>
<feature type="compositionally biased region" description="Polar residues" evidence="3">
    <location>
        <begin position="347"/>
        <end position="360"/>
    </location>
</feature>
<dbReference type="Proteomes" id="UP000663854">
    <property type="component" value="Unassembled WGS sequence"/>
</dbReference>
<dbReference type="SMART" id="SM01407">
    <property type="entry name" value="NAC"/>
    <property type="match status" value="1"/>
</dbReference>
<name>A0A813SSY7_9BILA</name>
<comment type="caution">
    <text evidence="6">The sequence shown here is derived from an EMBL/GenBank/DDBJ whole genome shotgun (WGS) entry which is preliminary data.</text>
</comment>
<evidence type="ECO:0000313" key="7">
    <source>
        <dbReference type="EMBL" id="CAF1556175.1"/>
    </source>
</evidence>
<feature type="transmembrane region" description="Helical" evidence="4">
    <location>
        <begin position="309"/>
        <end position="334"/>
    </location>
</feature>
<evidence type="ECO:0000259" key="5">
    <source>
        <dbReference type="PROSITE" id="PS51151"/>
    </source>
</evidence>
<feature type="transmembrane region" description="Helical" evidence="4">
    <location>
        <begin position="204"/>
        <end position="224"/>
    </location>
</feature>
<evidence type="ECO:0000256" key="1">
    <source>
        <dbReference type="ARBA" id="ARBA00005296"/>
    </source>
</evidence>
<dbReference type="CDD" id="cd22055">
    <property type="entry name" value="NAC_BTF3"/>
    <property type="match status" value="1"/>
</dbReference>
<proteinExistence type="inferred from homology"/>
<keyword evidence="4" id="KW-1133">Transmembrane helix</keyword>
<evidence type="ECO:0000256" key="4">
    <source>
        <dbReference type="SAM" id="Phobius"/>
    </source>
</evidence>
<feature type="compositionally biased region" description="Polar residues" evidence="3">
    <location>
        <begin position="151"/>
        <end position="168"/>
    </location>
</feature>
<dbReference type="Pfam" id="PF01849">
    <property type="entry name" value="NAC"/>
    <property type="match status" value="1"/>
</dbReference>
<dbReference type="PROSITE" id="PS51151">
    <property type="entry name" value="NAC_AB"/>
    <property type="match status" value="1"/>
</dbReference>